<evidence type="ECO:0000313" key="1">
    <source>
        <dbReference type="EMBL" id="MBD2150501.1"/>
    </source>
</evidence>
<comment type="caution">
    <text evidence="1">The sequence shown here is derived from an EMBL/GenBank/DDBJ whole genome shotgun (WGS) entry which is preliminary data.</text>
</comment>
<dbReference type="Proteomes" id="UP000631421">
    <property type="component" value="Unassembled WGS sequence"/>
</dbReference>
<sequence length="164" mass="17338">MEPVSLILGLLGIVGAGSLTKVGENITDETLKLARSLWSILSQKAPNTQTVRAISAGQDFDPQQAVIDVEAITDDPDVVKLLDEVRSLLSSNQKLAAKVEELATQVKIVPSISQTIASDIEGVNLRAKSMKQTAPSGSGSVEQTMLKNVKVTGDIDLGDLTQEA</sequence>
<dbReference type="RefSeq" id="WP_190350866.1">
    <property type="nucleotide sequence ID" value="NZ_JACJPY010000027.1"/>
</dbReference>
<dbReference type="EMBL" id="JACJPY010000027">
    <property type="protein sequence ID" value="MBD2150501.1"/>
    <property type="molecule type" value="Genomic_DNA"/>
</dbReference>
<gene>
    <name evidence="1" type="ORF">H6F44_10270</name>
</gene>
<dbReference type="AlphaFoldDB" id="A0A926Z5Q2"/>
<reference evidence="1" key="1">
    <citation type="journal article" date="2015" name="ISME J.">
        <title>Draft Genome Sequence of Streptomyces incarnatus NRRL8089, which Produces the Nucleoside Antibiotic Sinefungin.</title>
        <authorList>
            <person name="Oshima K."/>
            <person name="Hattori M."/>
            <person name="Shimizu H."/>
            <person name="Fukuda K."/>
            <person name="Nemoto M."/>
            <person name="Inagaki K."/>
            <person name="Tamura T."/>
        </authorList>
    </citation>
    <scope>NUCLEOTIDE SEQUENCE</scope>
    <source>
        <strain evidence="1">FACHB-1277</strain>
    </source>
</reference>
<reference evidence="1" key="2">
    <citation type="submission" date="2020-08" db="EMBL/GenBank/DDBJ databases">
        <authorList>
            <person name="Chen M."/>
            <person name="Teng W."/>
            <person name="Zhao L."/>
            <person name="Hu C."/>
            <person name="Zhou Y."/>
            <person name="Han B."/>
            <person name="Song L."/>
            <person name="Shu W."/>
        </authorList>
    </citation>
    <scope>NUCLEOTIDE SEQUENCE</scope>
    <source>
        <strain evidence="1">FACHB-1277</strain>
    </source>
</reference>
<name>A0A926Z5Q2_9CYAN</name>
<evidence type="ECO:0000313" key="2">
    <source>
        <dbReference type="Proteomes" id="UP000631421"/>
    </source>
</evidence>
<organism evidence="1 2">
    <name type="scientific">Pseudanabaena cinerea FACHB-1277</name>
    <dbReference type="NCBI Taxonomy" id="2949581"/>
    <lineage>
        <taxon>Bacteria</taxon>
        <taxon>Bacillati</taxon>
        <taxon>Cyanobacteriota</taxon>
        <taxon>Cyanophyceae</taxon>
        <taxon>Pseudanabaenales</taxon>
        <taxon>Pseudanabaenaceae</taxon>
        <taxon>Pseudanabaena</taxon>
        <taxon>Pseudanabaena cinerea</taxon>
    </lineage>
</organism>
<protein>
    <submittedName>
        <fullName evidence="1">Uncharacterized protein</fullName>
    </submittedName>
</protein>
<proteinExistence type="predicted"/>
<keyword evidence="2" id="KW-1185">Reference proteome</keyword>
<accession>A0A926Z5Q2</accession>